<protein>
    <submittedName>
        <fullName evidence="1">Uncharacterized protein</fullName>
    </submittedName>
</protein>
<organism evidence="1 2">
    <name type="scientific">Phycomyces blakesleeanus (strain ATCC 8743b / DSM 1359 / FGSC 10004 / NBRC 33097 / NRRL 1555)</name>
    <dbReference type="NCBI Taxonomy" id="763407"/>
    <lineage>
        <taxon>Eukaryota</taxon>
        <taxon>Fungi</taxon>
        <taxon>Fungi incertae sedis</taxon>
        <taxon>Mucoromycota</taxon>
        <taxon>Mucoromycotina</taxon>
        <taxon>Mucoromycetes</taxon>
        <taxon>Mucorales</taxon>
        <taxon>Phycomycetaceae</taxon>
        <taxon>Phycomyces</taxon>
    </lineage>
</organism>
<keyword evidence="2" id="KW-1185">Reference proteome</keyword>
<proteinExistence type="predicted"/>
<dbReference type="GeneID" id="28996043"/>
<evidence type="ECO:0000313" key="1">
    <source>
        <dbReference type="EMBL" id="OAD78141.1"/>
    </source>
</evidence>
<gene>
    <name evidence="1" type="ORF">PHYBLDRAFT_165011</name>
</gene>
<dbReference type="InParanoid" id="A0A163B3N2"/>
<accession>A0A163B3N2</accession>
<dbReference type="EMBL" id="KV440974">
    <property type="protein sequence ID" value="OAD78141.1"/>
    <property type="molecule type" value="Genomic_DNA"/>
</dbReference>
<evidence type="ECO:0000313" key="2">
    <source>
        <dbReference type="Proteomes" id="UP000077315"/>
    </source>
</evidence>
<dbReference type="RefSeq" id="XP_018296181.1">
    <property type="nucleotide sequence ID" value="XM_018435137.1"/>
</dbReference>
<dbReference type="Proteomes" id="UP000077315">
    <property type="component" value="Unassembled WGS sequence"/>
</dbReference>
<name>A0A163B3N2_PHYB8</name>
<dbReference type="VEuPathDB" id="FungiDB:PHYBLDRAFT_165011"/>
<sequence length="262" mass="29020">MTKKVEVVLGSGANSAIHLNVGVDVQLSLLLGCDCSGFLQREADNPSLAHCTKDGDGHTSLCRDSCHSQGATDRTAKSSLDVHVEACFIDEHTPRELFHDSYPCLFQGSIWFTFEKLQKKSRVRLEQLLVATFSFFRRRNLLNLHRLQPIGLISLHCGSIKIGLDLLSGQPDIVLGSPDIDPRFSGSGSSSLVFQENQGEELVHLVLVVLSVQTSTYAFCSGNRIRIDLLRQIRLWLLCNNCLGCGLVALQKQINFAYVKYT</sequence>
<dbReference type="AlphaFoldDB" id="A0A163B3N2"/>
<reference evidence="2" key="1">
    <citation type="submission" date="2015-06" db="EMBL/GenBank/DDBJ databases">
        <title>Expansion of signal transduction pathways in fungi by whole-genome duplication.</title>
        <authorList>
            <consortium name="DOE Joint Genome Institute"/>
            <person name="Corrochano L.M."/>
            <person name="Kuo A."/>
            <person name="Marcet-Houben M."/>
            <person name="Polaino S."/>
            <person name="Salamov A."/>
            <person name="Villalobos J.M."/>
            <person name="Alvarez M.I."/>
            <person name="Avalos J."/>
            <person name="Benito E.P."/>
            <person name="Benoit I."/>
            <person name="Burger G."/>
            <person name="Camino L.P."/>
            <person name="Canovas D."/>
            <person name="Cerda-Olmedo E."/>
            <person name="Cheng J.-F."/>
            <person name="Dominguez A."/>
            <person name="Elias M."/>
            <person name="Eslava A.P."/>
            <person name="Glaser F."/>
            <person name="Grimwood J."/>
            <person name="Gutierrez G."/>
            <person name="Heitman J."/>
            <person name="Henrissat B."/>
            <person name="Iturriaga E.A."/>
            <person name="Lang B.F."/>
            <person name="Lavin J.L."/>
            <person name="Lee S."/>
            <person name="Li W."/>
            <person name="Lindquist E."/>
            <person name="Lopez-Garcia S."/>
            <person name="Luque E.M."/>
            <person name="Marcos A.T."/>
            <person name="Martin J."/>
            <person name="McCluskey K."/>
            <person name="Medina H.R."/>
            <person name="Miralles-Duran A."/>
            <person name="Miyazaki A."/>
            <person name="Munoz-Torres E."/>
            <person name="Oguiza J.A."/>
            <person name="Ohm R."/>
            <person name="Olmedo M."/>
            <person name="Orejas M."/>
            <person name="Ortiz-Castellanos L."/>
            <person name="Pisabarro A.G."/>
            <person name="Rodriguez-Romero J."/>
            <person name="Ruiz-Herrera J."/>
            <person name="Ruiz-Vazquez R."/>
            <person name="Sanz C."/>
            <person name="Schackwitz W."/>
            <person name="Schmutz J."/>
            <person name="Shahriari M."/>
            <person name="Shelest E."/>
            <person name="Silva-Franco F."/>
            <person name="Soanes D."/>
            <person name="Syed K."/>
            <person name="Tagua V.G."/>
            <person name="Talbot N.J."/>
            <person name="Thon M."/>
            <person name="De vries R.P."/>
            <person name="Wiebenga A."/>
            <person name="Yadav J.S."/>
            <person name="Braun E.L."/>
            <person name="Baker S."/>
            <person name="Garre V."/>
            <person name="Horwitz B."/>
            <person name="Torres-Martinez S."/>
            <person name="Idnurm A."/>
            <person name="Herrera-Estrella A."/>
            <person name="Gabaldon T."/>
            <person name="Grigoriev I.V."/>
        </authorList>
    </citation>
    <scope>NUCLEOTIDE SEQUENCE [LARGE SCALE GENOMIC DNA]</scope>
    <source>
        <strain evidence="2">NRRL 1555(-)</strain>
    </source>
</reference>